<keyword evidence="2" id="KW-1185">Reference proteome</keyword>
<dbReference type="Pfam" id="PF13456">
    <property type="entry name" value="RVT_3"/>
    <property type="match status" value="1"/>
</dbReference>
<proteinExistence type="predicted"/>
<reference evidence="3" key="2">
    <citation type="submission" date="2025-08" db="UniProtKB">
        <authorList>
            <consortium name="RefSeq"/>
        </authorList>
    </citation>
    <scope>IDENTIFICATION</scope>
    <source>
        <tissue evidence="3">Leaf</tissue>
    </source>
</reference>
<evidence type="ECO:0000313" key="2">
    <source>
        <dbReference type="Proteomes" id="UP000189701"/>
    </source>
</evidence>
<dbReference type="Gene3D" id="3.30.420.10">
    <property type="entry name" value="Ribonuclease H-like superfamily/Ribonuclease H"/>
    <property type="match status" value="1"/>
</dbReference>
<accession>A0A1U7YAI0</accession>
<dbReference type="Proteomes" id="UP000189701">
    <property type="component" value="Unplaced"/>
</dbReference>
<reference evidence="2" key="1">
    <citation type="journal article" date="2013" name="Genome Biol.">
        <title>Reference genomes and transcriptomes of Nicotiana sylvestris and Nicotiana tomentosiformis.</title>
        <authorList>
            <person name="Sierro N."/>
            <person name="Battey J.N."/>
            <person name="Ouadi S."/>
            <person name="Bovet L."/>
            <person name="Goepfert S."/>
            <person name="Bakaher N."/>
            <person name="Peitsch M.C."/>
            <person name="Ivanov N.V."/>
        </authorList>
    </citation>
    <scope>NUCLEOTIDE SEQUENCE [LARGE SCALE GENOMIC DNA]</scope>
</reference>
<evidence type="ECO:0000313" key="3">
    <source>
        <dbReference type="RefSeq" id="XP_009795815.1"/>
    </source>
</evidence>
<organism evidence="2 3">
    <name type="scientific">Nicotiana sylvestris</name>
    <name type="common">Wood tobacco</name>
    <name type="synonym">South American tobacco</name>
    <dbReference type="NCBI Taxonomy" id="4096"/>
    <lineage>
        <taxon>Eukaryota</taxon>
        <taxon>Viridiplantae</taxon>
        <taxon>Streptophyta</taxon>
        <taxon>Embryophyta</taxon>
        <taxon>Tracheophyta</taxon>
        <taxon>Spermatophyta</taxon>
        <taxon>Magnoliopsida</taxon>
        <taxon>eudicotyledons</taxon>
        <taxon>Gunneridae</taxon>
        <taxon>Pentapetalae</taxon>
        <taxon>asterids</taxon>
        <taxon>lamiids</taxon>
        <taxon>Solanales</taxon>
        <taxon>Solanaceae</taxon>
        <taxon>Nicotianoideae</taxon>
        <taxon>Nicotianeae</taxon>
        <taxon>Nicotiana</taxon>
    </lineage>
</organism>
<dbReference type="PANTHER" id="PTHR47723">
    <property type="entry name" value="OS05G0353850 PROTEIN"/>
    <property type="match status" value="1"/>
</dbReference>
<dbReference type="GO" id="GO:0004523">
    <property type="term" value="F:RNA-DNA hybrid ribonuclease activity"/>
    <property type="evidence" value="ECO:0007669"/>
    <property type="project" value="InterPro"/>
</dbReference>
<dbReference type="PANTHER" id="PTHR47723:SF23">
    <property type="entry name" value="REVERSE TRANSCRIPTASE-LIKE PROTEIN"/>
    <property type="match status" value="1"/>
</dbReference>
<dbReference type="SUPFAM" id="SSF53098">
    <property type="entry name" value="Ribonuclease H-like"/>
    <property type="match status" value="1"/>
</dbReference>
<gene>
    <name evidence="3" type="primary">LOC104242461</name>
</gene>
<name>A0A1U7YAI0_NICSY</name>
<dbReference type="CDD" id="cd06222">
    <property type="entry name" value="RNase_H_like"/>
    <property type="match status" value="1"/>
</dbReference>
<dbReference type="InterPro" id="IPR012337">
    <property type="entry name" value="RNaseH-like_sf"/>
</dbReference>
<dbReference type="GeneID" id="104242461"/>
<dbReference type="KEGG" id="nsy:104242461"/>
<sequence length="125" mass="14219">MHRTLEYKLLTENTNNPLKKRSIHVKWHKPPKGWYKFNIDASYNKNQPSGLGGVFRSTNSSWILGFTKATYTNGALESERLTLLEGLTTAQEWNLFPLEIETDCIQIVNAPDEGRDPQAQLQAGE</sequence>
<dbReference type="AlphaFoldDB" id="A0A1U7YAI0"/>
<evidence type="ECO:0000259" key="1">
    <source>
        <dbReference type="Pfam" id="PF13456"/>
    </source>
</evidence>
<dbReference type="InterPro" id="IPR044730">
    <property type="entry name" value="RNase_H-like_dom_plant"/>
</dbReference>
<dbReference type="InterPro" id="IPR053151">
    <property type="entry name" value="RNase_H-like"/>
</dbReference>
<dbReference type="RefSeq" id="XP_009795815.1">
    <property type="nucleotide sequence ID" value="XM_009797513.1"/>
</dbReference>
<dbReference type="GO" id="GO:0003676">
    <property type="term" value="F:nucleic acid binding"/>
    <property type="evidence" value="ECO:0007669"/>
    <property type="project" value="InterPro"/>
</dbReference>
<dbReference type="InterPro" id="IPR036397">
    <property type="entry name" value="RNaseH_sf"/>
</dbReference>
<feature type="domain" description="RNase H type-1" evidence="1">
    <location>
        <begin position="38"/>
        <end position="114"/>
    </location>
</feature>
<protein>
    <submittedName>
        <fullName evidence="3">Uncharacterized protein LOC104242461</fullName>
    </submittedName>
</protein>
<dbReference type="InterPro" id="IPR002156">
    <property type="entry name" value="RNaseH_domain"/>
</dbReference>